<organism evidence="3 4">
    <name type="scientific">Dillenia turbinata</name>
    <dbReference type="NCBI Taxonomy" id="194707"/>
    <lineage>
        <taxon>Eukaryota</taxon>
        <taxon>Viridiplantae</taxon>
        <taxon>Streptophyta</taxon>
        <taxon>Embryophyta</taxon>
        <taxon>Tracheophyta</taxon>
        <taxon>Spermatophyta</taxon>
        <taxon>Magnoliopsida</taxon>
        <taxon>eudicotyledons</taxon>
        <taxon>Gunneridae</taxon>
        <taxon>Pentapetalae</taxon>
        <taxon>Dilleniales</taxon>
        <taxon>Dilleniaceae</taxon>
        <taxon>Dillenia</taxon>
    </lineage>
</organism>
<dbReference type="Pfam" id="PF02260">
    <property type="entry name" value="FATC"/>
    <property type="match status" value="1"/>
</dbReference>
<feature type="domain" description="FATC" evidence="2">
    <location>
        <begin position="439"/>
        <end position="471"/>
    </location>
</feature>
<dbReference type="InterPro" id="IPR011009">
    <property type="entry name" value="Kinase-like_dom_sf"/>
</dbReference>
<dbReference type="SUPFAM" id="SSF56112">
    <property type="entry name" value="Protein kinase-like (PK-like)"/>
    <property type="match status" value="1"/>
</dbReference>
<dbReference type="PROSITE" id="PS51190">
    <property type="entry name" value="FATC"/>
    <property type="match status" value="1"/>
</dbReference>
<feature type="signal peptide" evidence="1">
    <location>
        <begin position="1"/>
        <end position="25"/>
    </location>
</feature>
<dbReference type="PANTHER" id="PTHR11139:SF1">
    <property type="entry name" value="TRANSFORMATION_TRANSCRIPTION DOMAIN-ASSOCIATED PROTEIN"/>
    <property type="match status" value="1"/>
</dbReference>
<sequence>MEAFGFLRVHFTGILLFDADAVSYTQDITEMQQYNNTASAFDAAKDVMEALRGKHTNLAGELEYPTATTAEVPQSLKKELFGVCRACFSADAENKHVEFVREYKQDFDRDLDPESTTIFPATLSELTKQLKHWKNILQRNVEDRIPAVLKLEDESKVLRDFYIVDVEEIAPDHTVKLDGIGADIPIIRIHGSSFWCLTLIGSDGSQKHFIVQISMTPNVRSDECILQLFCLMNPMFDKHKESRRRHISVHTPIIIPVWSQPFKCVVGENLQLQTGMPKERIMKLLSFPFEFYLFIYIVGHLHEFLNPLRNDREADLPITYFKEQLNQAISGQISPEAVMDLRLQAYNDITKTYVSDGILSQYMYKTLLSGKQMWAFEKQFAIQLALSSFITSCGFTKGGSLNPAEFKSKVTTNVEHVIKRINNIAPQCLAEEVENAVDLPQSMQRFVTKLVEAALSPKHLCMMDPTWHPWF</sequence>
<dbReference type="PANTHER" id="PTHR11139">
    <property type="entry name" value="ATAXIA TELANGIECTASIA MUTATED ATM -RELATED"/>
    <property type="match status" value="1"/>
</dbReference>
<dbReference type="EMBL" id="JBAMMX010000018">
    <property type="protein sequence ID" value="KAK6922605.1"/>
    <property type="molecule type" value="Genomic_DNA"/>
</dbReference>
<dbReference type="GO" id="GO:0000124">
    <property type="term" value="C:SAGA complex"/>
    <property type="evidence" value="ECO:0007669"/>
    <property type="project" value="TreeGrafter"/>
</dbReference>
<dbReference type="InterPro" id="IPR003152">
    <property type="entry name" value="FATC_dom"/>
</dbReference>
<name>A0AAN8Z4R2_9MAGN</name>
<dbReference type="InterPro" id="IPR050517">
    <property type="entry name" value="DDR_Repair_Kinase"/>
</dbReference>
<keyword evidence="1" id="KW-0732">Signal</keyword>
<dbReference type="GO" id="GO:0006281">
    <property type="term" value="P:DNA repair"/>
    <property type="evidence" value="ECO:0007669"/>
    <property type="project" value="TreeGrafter"/>
</dbReference>
<gene>
    <name evidence="3" type="ORF">RJ641_010909</name>
</gene>
<evidence type="ECO:0000313" key="3">
    <source>
        <dbReference type="EMBL" id="KAK6922605.1"/>
    </source>
</evidence>
<feature type="chain" id="PRO_5042895762" evidence="1">
    <location>
        <begin position="26"/>
        <end position="471"/>
    </location>
</feature>
<protein>
    <submittedName>
        <fullName evidence="3">FATC domain</fullName>
    </submittedName>
</protein>
<dbReference type="GO" id="GO:0005634">
    <property type="term" value="C:nucleus"/>
    <property type="evidence" value="ECO:0007669"/>
    <property type="project" value="TreeGrafter"/>
</dbReference>
<accession>A0AAN8Z4R2</accession>
<comment type="caution">
    <text evidence="3">The sequence shown here is derived from an EMBL/GenBank/DDBJ whole genome shotgun (WGS) entry which is preliminary data.</text>
</comment>
<evidence type="ECO:0000256" key="1">
    <source>
        <dbReference type="SAM" id="SignalP"/>
    </source>
</evidence>
<keyword evidence="4" id="KW-1185">Reference proteome</keyword>
<dbReference type="GO" id="GO:0035267">
    <property type="term" value="C:NuA4 histone acetyltransferase complex"/>
    <property type="evidence" value="ECO:0007669"/>
    <property type="project" value="TreeGrafter"/>
</dbReference>
<dbReference type="SMART" id="SM01343">
    <property type="entry name" value="FATC"/>
    <property type="match status" value="1"/>
</dbReference>
<evidence type="ECO:0000313" key="4">
    <source>
        <dbReference type="Proteomes" id="UP001370490"/>
    </source>
</evidence>
<dbReference type="GO" id="GO:0006355">
    <property type="term" value="P:regulation of DNA-templated transcription"/>
    <property type="evidence" value="ECO:0007669"/>
    <property type="project" value="TreeGrafter"/>
</dbReference>
<reference evidence="3 4" key="1">
    <citation type="submission" date="2023-12" db="EMBL/GenBank/DDBJ databases">
        <title>A high-quality genome assembly for Dillenia turbinata (Dilleniales).</title>
        <authorList>
            <person name="Chanderbali A."/>
        </authorList>
    </citation>
    <scope>NUCLEOTIDE SEQUENCE [LARGE SCALE GENOMIC DNA]</scope>
    <source>
        <strain evidence="3">LSX21</strain>
        <tissue evidence="3">Leaf</tissue>
    </source>
</reference>
<proteinExistence type="predicted"/>
<evidence type="ECO:0000259" key="2">
    <source>
        <dbReference type="PROSITE" id="PS51190"/>
    </source>
</evidence>
<dbReference type="Proteomes" id="UP001370490">
    <property type="component" value="Unassembled WGS sequence"/>
</dbReference>
<dbReference type="AlphaFoldDB" id="A0AAN8Z4R2"/>